<dbReference type="EMBL" id="KY684106">
    <property type="protein sequence ID" value="ARF11094.1"/>
    <property type="molecule type" value="Genomic_DNA"/>
</dbReference>
<reference evidence="2" key="1">
    <citation type="journal article" date="2017" name="Science">
        <title>Giant viruses with an expanded complement of translation system components.</title>
        <authorList>
            <person name="Schulz F."/>
            <person name="Yutin N."/>
            <person name="Ivanova N.N."/>
            <person name="Ortega D.R."/>
            <person name="Lee T.K."/>
            <person name="Vierheilig J."/>
            <person name="Daims H."/>
            <person name="Horn M."/>
            <person name="Wagner M."/>
            <person name="Jensen G.J."/>
            <person name="Kyrpides N.C."/>
            <person name="Koonin E.V."/>
            <person name="Woyke T."/>
        </authorList>
    </citation>
    <scope>NUCLEOTIDE SEQUENCE</scope>
    <source>
        <strain evidence="2">HKV1</strain>
    </source>
</reference>
<accession>A0A1V0SHH8</accession>
<keyword evidence="1" id="KW-1133">Transmembrane helix</keyword>
<protein>
    <submittedName>
        <fullName evidence="2">Uncharacterized protein</fullName>
    </submittedName>
</protein>
<keyword evidence="1" id="KW-0472">Membrane</keyword>
<name>A0A1V0SHH8_9VIRU</name>
<keyword evidence="1" id="KW-0812">Transmembrane</keyword>
<gene>
    <name evidence="2" type="ORF">Hokovirus_4_68</name>
</gene>
<proteinExistence type="predicted"/>
<feature type="transmembrane region" description="Helical" evidence="1">
    <location>
        <begin position="5"/>
        <end position="20"/>
    </location>
</feature>
<organism evidence="2">
    <name type="scientific">Hokovirus HKV1</name>
    <dbReference type="NCBI Taxonomy" id="1977638"/>
    <lineage>
        <taxon>Viruses</taxon>
        <taxon>Varidnaviria</taxon>
        <taxon>Bamfordvirae</taxon>
        <taxon>Nucleocytoviricota</taxon>
        <taxon>Megaviricetes</taxon>
        <taxon>Imitervirales</taxon>
        <taxon>Mimiviridae</taxon>
        <taxon>Klosneuvirinae</taxon>
        <taxon>Hokovirus</taxon>
    </lineage>
</organism>
<evidence type="ECO:0000256" key="1">
    <source>
        <dbReference type="SAM" id="Phobius"/>
    </source>
</evidence>
<sequence length="190" mass="22645">MTIIYLVFIFLIIICIYLYNKSNFTELVFIKSDINNKYYLVQNIKNKEQAANLLALIDENIIKFKNHLNSLQENKKYIELLNKRLKNTQIYENNDNFKSTSYTYNKGKYLVFCLRSKKNNKLHDINTIMYVVIHELSHIACPEIGHTDLFKEIFEFFTKEAININIYQYENYKINGKEYCGLFISDSIIN</sequence>
<evidence type="ECO:0000313" key="2">
    <source>
        <dbReference type="EMBL" id="ARF11094.1"/>
    </source>
</evidence>